<evidence type="ECO:0000256" key="5">
    <source>
        <dbReference type="ARBA" id="ARBA00022723"/>
    </source>
</evidence>
<evidence type="ECO:0000256" key="13">
    <source>
        <dbReference type="ARBA" id="ARBA00023268"/>
    </source>
</evidence>
<dbReference type="HAMAP" id="MF_01965">
    <property type="entry name" value="NADHX_dehydratase"/>
    <property type="match status" value="1"/>
</dbReference>
<evidence type="ECO:0000259" key="20">
    <source>
        <dbReference type="PROSITE" id="PS51383"/>
    </source>
</evidence>
<evidence type="ECO:0000256" key="15">
    <source>
        <dbReference type="ARBA" id="ARBA00048238"/>
    </source>
</evidence>
<feature type="binding site" evidence="18">
    <location>
        <begin position="130"/>
        <end position="136"/>
    </location>
    <ligand>
        <name>(6S)-NADPHX</name>
        <dbReference type="ChEBI" id="CHEBI:64076"/>
    </ligand>
</feature>
<feature type="binding site" evidence="17">
    <location>
        <begin position="408"/>
        <end position="412"/>
    </location>
    <ligand>
        <name>AMP</name>
        <dbReference type="ChEBI" id="CHEBI:456215"/>
    </ligand>
</feature>
<dbReference type="Gene3D" id="3.40.1190.20">
    <property type="match status" value="1"/>
</dbReference>
<dbReference type="Proteomes" id="UP000191448">
    <property type="component" value="Unassembled WGS sequence"/>
</dbReference>
<comment type="catalytic activity">
    <reaction evidence="15 17 19">
        <text>(6S)-NADHX + ADP = AMP + phosphate + NADH + H(+)</text>
        <dbReference type="Rhea" id="RHEA:32223"/>
        <dbReference type="ChEBI" id="CHEBI:15378"/>
        <dbReference type="ChEBI" id="CHEBI:43474"/>
        <dbReference type="ChEBI" id="CHEBI:57945"/>
        <dbReference type="ChEBI" id="CHEBI:64074"/>
        <dbReference type="ChEBI" id="CHEBI:456215"/>
        <dbReference type="ChEBI" id="CHEBI:456216"/>
        <dbReference type="EC" id="4.2.1.136"/>
    </reaction>
</comment>
<dbReference type="AlphaFoldDB" id="A0A1V4SXK1"/>
<evidence type="ECO:0000256" key="8">
    <source>
        <dbReference type="ARBA" id="ARBA00022857"/>
    </source>
</evidence>
<comment type="function">
    <text evidence="17">Catalyzes the dehydration of the S-form of NAD(P)HX at the expense of ADP, which is converted to AMP. Together with NAD(P)HX epimerase, which catalyzes the epimerization of the S- and R-forms, the enzyme allows the repair of both epimers of NAD(P)HX, a damaged form of NAD(P)H that is a result of enzymatic or heat-dependent hydration.</text>
</comment>
<dbReference type="GO" id="GO:0052855">
    <property type="term" value="F:ADP-dependent NAD(P)H-hydrate dehydratase activity"/>
    <property type="evidence" value="ECO:0007669"/>
    <property type="project" value="UniProtKB-UniRule"/>
</dbReference>
<comment type="similarity">
    <text evidence="3 19">In the N-terminal section; belongs to the NnrE/AIBP family.</text>
</comment>
<dbReference type="SUPFAM" id="SSF64153">
    <property type="entry name" value="YjeF N-terminal domain-like"/>
    <property type="match status" value="1"/>
</dbReference>
<comment type="cofactor">
    <cofactor evidence="18 19">
        <name>K(+)</name>
        <dbReference type="ChEBI" id="CHEBI:29103"/>
    </cofactor>
    <text evidence="18 19">Binds 1 potassium ion per subunit.</text>
</comment>
<comment type="similarity">
    <text evidence="4 19">In the C-terminal section; belongs to the NnrD/CARKD family.</text>
</comment>
<comment type="catalytic activity">
    <reaction evidence="1 18 19">
        <text>(6R)-NADHX = (6S)-NADHX</text>
        <dbReference type="Rhea" id="RHEA:32215"/>
        <dbReference type="ChEBI" id="CHEBI:64074"/>
        <dbReference type="ChEBI" id="CHEBI:64075"/>
        <dbReference type="EC" id="5.1.99.6"/>
    </reaction>
</comment>
<evidence type="ECO:0000256" key="12">
    <source>
        <dbReference type="ARBA" id="ARBA00023239"/>
    </source>
</evidence>
<comment type="function">
    <text evidence="18">Catalyzes the epimerization of the S- and R-forms of NAD(P)HX, a damaged form of NAD(P)H that is a result of enzymatic or heat-dependent hydration. This is a prerequisite for the S-specific NAD(P)H-hydrate dehydratase to allow the repair of both epimers of NAD(P)HX.</text>
</comment>
<evidence type="ECO:0000256" key="9">
    <source>
        <dbReference type="ARBA" id="ARBA00022958"/>
    </source>
</evidence>
<feature type="binding site" evidence="18">
    <location>
        <position position="141"/>
    </location>
    <ligand>
        <name>(6S)-NADPHX</name>
        <dbReference type="ChEBI" id="CHEBI:64076"/>
    </ligand>
</feature>
<keyword evidence="13" id="KW-0511">Multifunctional enzyme</keyword>
<comment type="cofactor">
    <cofactor evidence="17">
        <name>Mg(2+)</name>
        <dbReference type="ChEBI" id="CHEBI:18420"/>
    </cofactor>
</comment>
<dbReference type="Gene3D" id="3.40.50.10260">
    <property type="entry name" value="YjeF N-terminal domain"/>
    <property type="match status" value="1"/>
</dbReference>
<dbReference type="GO" id="GO:0110051">
    <property type="term" value="P:metabolite repair"/>
    <property type="evidence" value="ECO:0007669"/>
    <property type="project" value="TreeGrafter"/>
</dbReference>
<comment type="catalytic activity">
    <reaction evidence="2 18 19">
        <text>(6R)-NADPHX = (6S)-NADPHX</text>
        <dbReference type="Rhea" id="RHEA:32227"/>
        <dbReference type="ChEBI" id="CHEBI:64076"/>
        <dbReference type="ChEBI" id="CHEBI:64077"/>
        <dbReference type="EC" id="5.1.99.6"/>
    </reaction>
</comment>
<dbReference type="NCBIfam" id="TIGR00197">
    <property type="entry name" value="yjeF_nterm"/>
    <property type="match status" value="1"/>
</dbReference>
<evidence type="ECO:0000256" key="1">
    <source>
        <dbReference type="ARBA" id="ARBA00000013"/>
    </source>
</evidence>
<evidence type="ECO:0000256" key="6">
    <source>
        <dbReference type="ARBA" id="ARBA00022741"/>
    </source>
</evidence>
<reference evidence="22 23" key="1">
    <citation type="submission" date="2016-02" db="EMBL/GenBank/DDBJ databases">
        <title>Genome sequence of Clostridium thermobutyricum DSM 4928.</title>
        <authorList>
            <person name="Poehlein A."/>
            <person name="Daniel R."/>
        </authorList>
    </citation>
    <scope>NUCLEOTIDE SEQUENCE [LARGE SCALE GENOMIC DNA]</scope>
    <source>
        <strain evidence="22 23">DSM 4928</strain>
    </source>
</reference>
<evidence type="ECO:0000256" key="16">
    <source>
        <dbReference type="ARBA" id="ARBA00049209"/>
    </source>
</evidence>
<dbReference type="PROSITE" id="PS51383">
    <property type="entry name" value="YJEF_C_3"/>
    <property type="match status" value="1"/>
</dbReference>
<comment type="subunit">
    <text evidence="17">Homotetramer.</text>
</comment>
<feature type="binding site" evidence="18">
    <location>
        <begin position="54"/>
        <end position="58"/>
    </location>
    <ligand>
        <name>(6S)-NADPHX</name>
        <dbReference type="ChEBI" id="CHEBI:64076"/>
    </ligand>
</feature>
<evidence type="ECO:0000313" key="23">
    <source>
        <dbReference type="Proteomes" id="UP000191448"/>
    </source>
</evidence>
<dbReference type="InterPro" id="IPR000631">
    <property type="entry name" value="CARKD"/>
</dbReference>
<feature type="binding site" evidence="17">
    <location>
        <position position="371"/>
    </location>
    <ligand>
        <name>(6S)-NADPHX</name>
        <dbReference type="ChEBI" id="CHEBI:64076"/>
    </ligand>
</feature>
<evidence type="ECO:0000259" key="21">
    <source>
        <dbReference type="PROSITE" id="PS51385"/>
    </source>
</evidence>
<sequence length="498" mass="54881">MEIFRKSSCKKMEKEAIESFKIPSIVLMENAGERIANYIKNEGEKFVIIAGVGNNGGDGLVISRKLILSNKKVHIFIVGNLDKCSSEFKINLDILINMKVDICHLKSEEDLLNLNRLIDKDTLIIDALFGIGLNRNIDGIYKKVISIINKSEKVFSIDIPSGMDSDTGKALGTCVKAYKTFTIECLKRGFIHNEGVINVGEINVINIDIPKELKEKNSEKVYILPREAYIDKIKKRDKLGHKGDFGKVGIIGCSKDFVGAVYIASEAAIRTGSGLVTLITNKDIASILKCRVIEAMVKEYESTYEISGLDKFDVIACGPGLGRSNEAKEVLYKSIKETKCPLVIDADGLNILSENKDLLNYIKNRSILTPHLGEMSRLIGKDIKSIEDNKIEISRKFAKENNVILLLKGYNTIITDGEYVYINKTGSSKMASGGMGDCLTGIIASLIGQGLSLIDSALLGAYIHGYSSDFIGKKMYSVSARDIINVLPKIIEDLLCEN</sequence>
<keyword evidence="12 17" id="KW-0456">Lyase</keyword>
<dbReference type="GO" id="GO:0046872">
    <property type="term" value="F:metal ion binding"/>
    <property type="evidence" value="ECO:0007669"/>
    <property type="project" value="UniProtKB-UniRule"/>
</dbReference>
<keyword evidence="11 18" id="KW-0413">Isomerase</keyword>
<dbReference type="PANTHER" id="PTHR12592">
    <property type="entry name" value="ATP-DEPENDENT (S)-NAD(P)H-HYDRATE DEHYDRATASE FAMILY MEMBER"/>
    <property type="match status" value="1"/>
</dbReference>
<keyword evidence="8 17" id="KW-0521">NADP</keyword>
<dbReference type="Pfam" id="PF01256">
    <property type="entry name" value="Carb_kinase"/>
    <property type="match status" value="1"/>
</dbReference>
<keyword evidence="6 17" id="KW-0547">Nucleotide-binding</keyword>
<evidence type="ECO:0000256" key="11">
    <source>
        <dbReference type="ARBA" id="ARBA00023235"/>
    </source>
</evidence>
<evidence type="ECO:0000256" key="19">
    <source>
        <dbReference type="PIRNR" id="PIRNR017184"/>
    </source>
</evidence>
<accession>A0A1V4SXK1</accession>
<feature type="binding site" evidence="18">
    <location>
        <position position="55"/>
    </location>
    <ligand>
        <name>K(+)</name>
        <dbReference type="ChEBI" id="CHEBI:29103"/>
    </ligand>
</feature>
<evidence type="ECO:0000256" key="14">
    <source>
        <dbReference type="ARBA" id="ARBA00025153"/>
    </source>
</evidence>
<dbReference type="EC" id="4.2.1.136" evidence="19"/>
<comment type="function">
    <text evidence="14 19">Bifunctional enzyme that catalyzes the epimerization of the S- and R-forms of NAD(P)HX and the dehydration of the S-form of NAD(P)HX at the expense of ADP, which is converted to AMP. This allows the repair of both epimers of NAD(P)HX, a damaged form of NAD(P)H that is a result of enzymatic or heat-dependent hydration.</text>
</comment>
<dbReference type="HAMAP" id="MF_01966">
    <property type="entry name" value="NADHX_epimerase"/>
    <property type="match status" value="1"/>
</dbReference>
<feature type="binding site" evidence="17">
    <location>
        <position position="260"/>
    </location>
    <ligand>
        <name>(6S)-NADPHX</name>
        <dbReference type="ChEBI" id="CHEBI:64076"/>
    </ligand>
</feature>
<dbReference type="PANTHER" id="PTHR12592:SF0">
    <property type="entry name" value="ATP-DEPENDENT (S)-NAD(P)H-HYDRATE DEHYDRATASE"/>
    <property type="match status" value="1"/>
</dbReference>
<dbReference type="Pfam" id="PF03853">
    <property type="entry name" value="YjeF_N"/>
    <property type="match status" value="1"/>
</dbReference>
<dbReference type="InterPro" id="IPR029056">
    <property type="entry name" value="Ribokinase-like"/>
</dbReference>
<dbReference type="InterPro" id="IPR030677">
    <property type="entry name" value="Nnr"/>
</dbReference>
<feature type="binding site" evidence="18">
    <location>
        <position position="126"/>
    </location>
    <ligand>
        <name>K(+)</name>
        <dbReference type="ChEBI" id="CHEBI:29103"/>
    </ligand>
</feature>
<gene>
    <name evidence="22" type="primary">nnr</name>
    <name evidence="17" type="synonym">nnrD</name>
    <name evidence="18" type="synonym">nnrE</name>
    <name evidence="22" type="ORF">CLTHE_06660</name>
</gene>
<evidence type="ECO:0000256" key="2">
    <source>
        <dbReference type="ARBA" id="ARBA00000909"/>
    </source>
</evidence>
<feature type="domain" description="YjeF N-terminal" evidence="21">
    <location>
        <begin position="9"/>
        <end position="215"/>
    </location>
</feature>
<evidence type="ECO:0000256" key="4">
    <source>
        <dbReference type="ARBA" id="ARBA00009524"/>
    </source>
</evidence>
<dbReference type="CDD" id="cd01171">
    <property type="entry name" value="YXKO-related"/>
    <property type="match status" value="1"/>
</dbReference>
<feature type="binding site" evidence="18">
    <location>
        <position position="158"/>
    </location>
    <ligand>
        <name>(6S)-NADPHX</name>
        <dbReference type="ChEBI" id="CHEBI:64076"/>
    </ligand>
</feature>
<dbReference type="NCBIfam" id="TIGR00196">
    <property type="entry name" value="yjeF_cterm"/>
    <property type="match status" value="1"/>
</dbReference>
<feature type="binding site" evidence="17">
    <location>
        <position position="320"/>
    </location>
    <ligand>
        <name>(6S)-NADPHX</name>
        <dbReference type="ChEBI" id="CHEBI:64076"/>
    </ligand>
</feature>
<protein>
    <recommendedName>
        <fullName evidence="19">Bifunctional NAD(P)H-hydrate repair enzyme</fullName>
    </recommendedName>
    <alternativeName>
        <fullName evidence="19">Nicotinamide nucleotide repair protein</fullName>
    </alternativeName>
    <domain>
        <recommendedName>
            <fullName evidence="19">ADP-dependent (S)-NAD(P)H-hydrate dehydratase</fullName>
            <ecNumber evidence="19">4.2.1.136</ecNumber>
        </recommendedName>
        <alternativeName>
            <fullName evidence="19">ADP-dependent NAD(P)HX dehydratase</fullName>
        </alternativeName>
    </domain>
    <domain>
        <recommendedName>
            <fullName evidence="19">NAD(P)H-hydrate epimerase</fullName>
            <ecNumber evidence="19">5.1.99.6</ecNumber>
        </recommendedName>
    </domain>
</protein>
<evidence type="ECO:0000256" key="3">
    <source>
        <dbReference type="ARBA" id="ARBA00006001"/>
    </source>
</evidence>
<comment type="similarity">
    <text evidence="18">Belongs to the NnrE/AIBP family.</text>
</comment>
<keyword evidence="9 18" id="KW-0630">Potassium</keyword>
<feature type="binding site" evidence="18">
    <location>
        <position position="161"/>
    </location>
    <ligand>
        <name>K(+)</name>
        <dbReference type="ChEBI" id="CHEBI:29103"/>
    </ligand>
</feature>
<comment type="similarity">
    <text evidence="17">Belongs to the NnrD/CARKD family.</text>
</comment>
<dbReference type="GO" id="GO:0005524">
    <property type="term" value="F:ATP binding"/>
    <property type="evidence" value="ECO:0007669"/>
    <property type="project" value="UniProtKB-UniRule"/>
</dbReference>
<proteinExistence type="inferred from homology"/>
<feature type="binding site" evidence="17">
    <location>
        <position position="437"/>
    </location>
    <ligand>
        <name>(6S)-NADPHX</name>
        <dbReference type="ChEBI" id="CHEBI:64076"/>
    </ligand>
</feature>
<feature type="domain" description="YjeF C-terminal" evidence="20">
    <location>
        <begin position="225"/>
        <end position="494"/>
    </location>
</feature>
<dbReference type="InterPro" id="IPR036652">
    <property type="entry name" value="YjeF_N_dom_sf"/>
</dbReference>
<dbReference type="OrthoDB" id="9806925at2"/>
<evidence type="ECO:0000313" key="22">
    <source>
        <dbReference type="EMBL" id="OPX49372.1"/>
    </source>
</evidence>
<dbReference type="PIRSF" id="PIRSF017184">
    <property type="entry name" value="Nnr"/>
    <property type="match status" value="1"/>
</dbReference>
<dbReference type="GO" id="GO:0052856">
    <property type="term" value="F:NAD(P)HX epimerase activity"/>
    <property type="evidence" value="ECO:0007669"/>
    <property type="project" value="UniProtKB-UniRule"/>
</dbReference>
<dbReference type="RefSeq" id="WP_080021993.1">
    <property type="nucleotide sequence ID" value="NZ_LTAY01000024.1"/>
</dbReference>
<evidence type="ECO:0000256" key="18">
    <source>
        <dbReference type="HAMAP-Rule" id="MF_01966"/>
    </source>
</evidence>
<dbReference type="InterPro" id="IPR004443">
    <property type="entry name" value="YjeF_N_dom"/>
</dbReference>
<dbReference type="SUPFAM" id="SSF53613">
    <property type="entry name" value="Ribokinase-like"/>
    <property type="match status" value="1"/>
</dbReference>
<dbReference type="PROSITE" id="PS51385">
    <property type="entry name" value="YJEF_N"/>
    <property type="match status" value="1"/>
</dbReference>
<keyword evidence="10 17" id="KW-0520">NAD</keyword>
<evidence type="ECO:0000256" key="7">
    <source>
        <dbReference type="ARBA" id="ARBA00022840"/>
    </source>
</evidence>
<dbReference type="GO" id="GO:0046496">
    <property type="term" value="P:nicotinamide nucleotide metabolic process"/>
    <property type="evidence" value="ECO:0007669"/>
    <property type="project" value="UniProtKB-UniRule"/>
</dbReference>
<comment type="catalytic activity">
    <reaction evidence="16 17 19">
        <text>(6S)-NADPHX + ADP = AMP + phosphate + NADPH + H(+)</text>
        <dbReference type="Rhea" id="RHEA:32235"/>
        <dbReference type="ChEBI" id="CHEBI:15378"/>
        <dbReference type="ChEBI" id="CHEBI:43474"/>
        <dbReference type="ChEBI" id="CHEBI:57783"/>
        <dbReference type="ChEBI" id="CHEBI:64076"/>
        <dbReference type="ChEBI" id="CHEBI:456215"/>
        <dbReference type="ChEBI" id="CHEBI:456216"/>
        <dbReference type="EC" id="4.2.1.136"/>
    </reaction>
</comment>
<feature type="binding site" evidence="17">
    <location>
        <position position="436"/>
    </location>
    <ligand>
        <name>AMP</name>
        <dbReference type="ChEBI" id="CHEBI:456215"/>
    </ligand>
</feature>
<evidence type="ECO:0000256" key="17">
    <source>
        <dbReference type="HAMAP-Rule" id="MF_01965"/>
    </source>
</evidence>
<dbReference type="EMBL" id="LTAY01000024">
    <property type="protein sequence ID" value="OPX49372.1"/>
    <property type="molecule type" value="Genomic_DNA"/>
</dbReference>
<name>A0A1V4SXK1_9CLOT</name>
<keyword evidence="7 17" id="KW-0067">ATP-binding</keyword>
<comment type="caution">
    <text evidence="22">The sequence shown here is derived from an EMBL/GenBank/DDBJ whole genome shotgun (WGS) entry which is preliminary data.</text>
</comment>
<dbReference type="EC" id="5.1.99.6" evidence="19"/>
<evidence type="ECO:0000256" key="10">
    <source>
        <dbReference type="ARBA" id="ARBA00023027"/>
    </source>
</evidence>
<organism evidence="22 23">
    <name type="scientific">Clostridium thermobutyricum DSM 4928</name>
    <dbReference type="NCBI Taxonomy" id="1121339"/>
    <lineage>
        <taxon>Bacteria</taxon>
        <taxon>Bacillati</taxon>
        <taxon>Bacillota</taxon>
        <taxon>Clostridia</taxon>
        <taxon>Eubacteriales</taxon>
        <taxon>Clostridiaceae</taxon>
        <taxon>Clostridium</taxon>
    </lineage>
</organism>
<keyword evidence="5 18" id="KW-0479">Metal-binding</keyword>